<evidence type="ECO:0000256" key="8">
    <source>
        <dbReference type="ARBA" id="ARBA00023128"/>
    </source>
</evidence>
<evidence type="ECO:0000256" key="7">
    <source>
        <dbReference type="ARBA" id="ARBA00022989"/>
    </source>
</evidence>
<keyword evidence="6 10" id="KW-0809">Transit peptide</keyword>
<dbReference type="Gene3D" id="4.10.49.10">
    <property type="entry name" value="Cytochrome c oxidase subunit VIIc"/>
    <property type="match status" value="1"/>
</dbReference>
<dbReference type="EMBL" id="PGCJ01000119">
    <property type="protein sequence ID" value="PLW46447.1"/>
    <property type="molecule type" value="Genomic_DNA"/>
</dbReference>
<evidence type="ECO:0000256" key="2">
    <source>
        <dbReference type="ARBA" id="ARBA00004673"/>
    </source>
</evidence>
<proteinExistence type="inferred from homology"/>
<reference evidence="12 13" key="1">
    <citation type="submission" date="2017-11" db="EMBL/GenBank/DDBJ databases">
        <title>De novo assembly and phasing of dikaryotic genomes from two isolates of Puccinia coronata f. sp. avenae, the causal agent of oat crown rust.</title>
        <authorList>
            <person name="Miller M.E."/>
            <person name="Zhang Y."/>
            <person name="Omidvar V."/>
            <person name="Sperschneider J."/>
            <person name="Schwessinger B."/>
            <person name="Raley C."/>
            <person name="Palmer J.M."/>
            <person name="Garnica D."/>
            <person name="Upadhyaya N."/>
            <person name="Rathjen J."/>
            <person name="Taylor J.M."/>
            <person name="Park R.F."/>
            <person name="Dodds P.N."/>
            <person name="Hirsch C.D."/>
            <person name="Kianian S.F."/>
            <person name="Figueroa M."/>
        </authorList>
    </citation>
    <scope>NUCLEOTIDE SEQUENCE [LARGE SCALE GENOMIC DNA]</scope>
    <source>
        <strain evidence="12">12NC29</strain>
    </source>
</reference>
<name>A0A2N5V8W5_9BASI</name>
<keyword evidence="5 10" id="KW-0999">Mitochondrion inner membrane</keyword>
<comment type="function">
    <text evidence="10">Component of the cytochrome c oxidase, the last enzyme in the mitochondrial electron transport chain which drives oxidative phosphorylation. The respiratory chain contains 3 multisubunit complexes succinate dehydrogenase (complex II, CII), ubiquinol-cytochrome c oxidoreductase (cytochrome b-c1 complex, complex III, CIII) and cytochrome c oxidase (complex IV, CIV), that cooperate to transfer electrons derived from NADH and succinate to molecular oxygen, creating an electrochemical gradient over the inner membrane that drives transmembrane transport and the ATP synthase. Cytochrome c oxidase is the component of the respiratory chain that catalyzes the reduction of oxygen to water. Electrons originating from reduced cytochrome c in the intermembrane space (IMS) are transferred via the dinuclear copper A center (CU(A)) of subunit 2 and heme A of subunit 1 to the active site in subunit 1, a binuclear center (BNC) formed by heme A3 and copper B (CU(B)). The BNC reduces molecular oxygen to 2 water molecules using 4 electrons from cytochrome c in the IMS and 4 protons from the mitochondrial matrix.</text>
</comment>
<dbReference type="Pfam" id="PF02935">
    <property type="entry name" value="COX7C"/>
    <property type="match status" value="1"/>
</dbReference>
<comment type="subunit">
    <text evidence="10">Component of the cytochrome c oxidase (complex IV, CIV), a multisubunit enzyme composed of a catalytic core of 3 subunits and several supernumerary subunits. The complex exists as a monomer or a dimer and forms supercomplexes (SCs) in the inner mitochondrial membrane with ubiquinol-cytochrome c oxidoreductase (cytochrome b-c1 complex, complex III, CIII).</text>
</comment>
<evidence type="ECO:0000256" key="4">
    <source>
        <dbReference type="ARBA" id="ARBA00022692"/>
    </source>
</evidence>
<dbReference type="GO" id="GO:0045277">
    <property type="term" value="C:respiratory chain complex IV"/>
    <property type="evidence" value="ECO:0007669"/>
    <property type="project" value="UniProtKB-UniRule"/>
</dbReference>
<dbReference type="EMBL" id="PGCJ01001062">
    <property type="protein sequence ID" value="PLW10375.1"/>
    <property type="molecule type" value="Genomic_DNA"/>
</dbReference>
<evidence type="ECO:0000256" key="6">
    <source>
        <dbReference type="ARBA" id="ARBA00022946"/>
    </source>
</evidence>
<dbReference type="OrthoDB" id="9974841at2759"/>
<protein>
    <recommendedName>
        <fullName evidence="10">Cytochrome c oxidase subunit 8, mitochondrial</fullName>
    </recommendedName>
    <alternativeName>
        <fullName evidence="10">Cytochrome c oxidase polypeptide VIII</fullName>
    </alternativeName>
</protein>
<evidence type="ECO:0000313" key="11">
    <source>
        <dbReference type="EMBL" id="PLW10375.1"/>
    </source>
</evidence>
<comment type="pathway">
    <text evidence="2 10">Energy metabolism; oxidative phosphorylation.</text>
</comment>
<dbReference type="SUPFAM" id="SSF81427">
    <property type="entry name" value="Mitochondrial cytochrome c oxidase subunit VIIc (aka VIIIa)"/>
    <property type="match status" value="1"/>
</dbReference>
<keyword evidence="9 10" id="KW-0472">Membrane</keyword>
<comment type="similarity">
    <text evidence="3 10">Belongs to the cytochrome c oxidase VIIc family.</text>
</comment>
<keyword evidence="7 10" id="KW-1133">Transmembrane helix</keyword>
<evidence type="ECO:0000313" key="12">
    <source>
        <dbReference type="EMBL" id="PLW46447.1"/>
    </source>
</evidence>
<sequence length="94" mass="10457">MLSKNLSRLQPARNLNQLVGRSTQSPLAMNRLHQQQIKSVHIENSVGNTLPFKFRGPETSKAGVAAKVGIFFIVGFFTPFAIARYQMKKSGAWP</sequence>
<dbReference type="InterPro" id="IPR004202">
    <property type="entry name" value="COX7C/Cox8"/>
</dbReference>
<evidence type="ECO:0000256" key="9">
    <source>
        <dbReference type="ARBA" id="ARBA00023136"/>
    </source>
</evidence>
<evidence type="ECO:0000256" key="5">
    <source>
        <dbReference type="ARBA" id="ARBA00022792"/>
    </source>
</evidence>
<accession>A0A2N5V8W5</accession>
<evidence type="ECO:0000256" key="3">
    <source>
        <dbReference type="ARBA" id="ARBA00010514"/>
    </source>
</evidence>
<feature type="transmembrane region" description="Helical" evidence="10">
    <location>
        <begin position="64"/>
        <end position="83"/>
    </location>
</feature>
<dbReference type="AlphaFoldDB" id="A0A2N5V8W5"/>
<evidence type="ECO:0000256" key="1">
    <source>
        <dbReference type="ARBA" id="ARBA00004434"/>
    </source>
</evidence>
<dbReference type="PANTHER" id="PTHR13313:SF0">
    <property type="entry name" value="CYTOCHROME C OXIDASE SUBUNIT 7C, MITOCHONDRIAL"/>
    <property type="match status" value="1"/>
</dbReference>
<dbReference type="Proteomes" id="UP000235388">
    <property type="component" value="Unassembled WGS sequence"/>
</dbReference>
<keyword evidence="4 10" id="KW-0812">Transmembrane</keyword>
<evidence type="ECO:0000313" key="13">
    <source>
        <dbReference type="Proteomes" id="UP000235388"/>
    </source>
</evidence>
<dbReference type="InterPro" id="IPR036636">
    <property type="entry name" value="COX7C/Cox8_sf"/>
</dbReference>
<dbReference type="UniPathway" id="UPA00705"/>
<organism evidence="12 13">
    <name type="scientific">Puccinia coronata f. sp. avenae</name>
    <dbReference type="NCBI Taxonomy" id="200324"/>
    <lineage>
        <taxon>Eukaryota</taxon>
        <taxon>Fungi</taxon>
        <taxon>Dikarya</taxon>
        <taxon>Basidiomycota</taxon>
        <taxon>Pucciniomycotina</taxon>
        <taxon>Pucciniomycetes</taxon>
        <taxon>Pucciniales</taxon>
        <taxon>Pucciniaceae</taxon>
        <taxon>Puccinia</taxon>
    </lineage>
</organism>
<dbReference type="PANTHER" id="PTHR13313">
    <property type="entry name" value="CYTOCHROME C OXIDASE SUBUNIT VIIC"/>
    <property type="match status" value="1"/>
</dbReference>
<comment type="caution">
    <text evidence="12">The sequence shown here is derived from an EMBL/GenBank/DDBJ whole genome shotgun (WGS) entry which is preliminary data.</text>
</comment>
<comment type="subcellular location">
    <subcellularLocation>
        <location evidence="1 10">Mitochondrion inner membrane</location>
        <topology evidence="1 10">Single-pass membrane protein</topology>
    </subcellularLocation>
</comment>
<gene>
    <name evidence="12" type="ORF">PCANC_11124</name>
    <name evidence="11" type="ORF">PCANC_20721</name>
</gene>
<keyword evidence="8 10" id="KW-0496">Mitochondrion</keyword>
<dbReference type="STRING" id="200324.A0A2N5V8W5"/>
<evidence type="ECO:0000256" key="10">
    <source>
        <dbReference type="RuleBase" id="RU368123"/>
    </source>
</evidence>
<dbReference type="GO" id="GO:0006123">
    <property type="term" value="P:mitochondrial electron transport, cytochrome c to oxygen"/>
    <property type="evidence" value="ECO:0007669"/>
    <property type="project" value="UniProtKB-UniRule"/>
</dbReference>
<dbReference type="GO" id="GO:0005743">
    <property type="term" value="C:mitochondrial inner membrane"/>
    <property type="evidence" value="ECO:0007669"/>
    <property type="project" value="UniProtKB-SubCell"/>
</dbReference>
<keyword evidence="13" id="KW-1185">Reference proteome</keyword>